<proteinExistence type="predicted"/>
<accession>A0A2C9WI53</accession>
<dbReference type="EMBL" id="CM004387">
    <property type="protein sequence ID" value="OAY59578.1"/>
    <property type="molecule type" value="Genomic_DNA"/>
</dbReference>
<reference evidence="1" key="1">
    <citation type="submission" date="2016-02" db="EMBL/GenBank/DDBJ databases">
        <title>WGS assembly of Manihot esculenta.</title>
        <authorList>
            <person name="Bredeson J.V."/>
            <person name="Prochnik S.E."/>
            <person name="Lyons J.B."/>
            <person name="Schmutz J."/>
            <person name="Grimwood J."/>
            <person name="Vrebalov J."/>
            <person name="Bart R.S."/>
            <person name="Amuge T."/>
            <person name="Ferguson M.E."/>
            <person name="Green R."/>
            <person name="Putnam N."/>
            <person name="Stites J."/>
            <person name="Rounsley S."/>
            <person name="Rokhsar D.S."/>
        </authorList>
    </citation>
    <scope>NUCLEOTIDE SEQUENCE [LARGE SCALE GENOMIC DNA]</scope>
    <source>
        <tissue evidence="1">Leaf</tissue>
    </source>
</reference>
<name>A0A2C9WI53_MANES</name>
<sequence length="115" mass="13458">MAVVAFKTLPPSKFQQFYMEETTIYPQVVVIGHHSIQISITRNTKEQIRYFLHITRREPKKGICSLLLNSYTSNSIATFSKSDIIIERINRVYPFLLMLPQQNDQNFPKILRGRV</sequence>
<gene>
    <name evidence="1" type="ORF">MANES_01G042500</name>
</gene>
<protein>
    <submittedName>
        <fullName evidence="1">Uncharacterized protein</fullName>
    </submittedName>
</protein>
<evidence type="ECO:0000313" key="1">
    <source>
        <dbReference type="EMBL" id="OAY59578.1"/>
    </source>
</evidence>
<dbReference type="AlphaFoldDB" id="A0A2C9WI53"/>
<organism evidence="1">
    <name type="scientific">Manihot esculenta</name>
    <name type="common">Cassava</name>
    <name type="synonym">Jatropha manihot</name>
    <dbReference type="NCBI Taxonomy" id="3983"/>
    <lineage>
        <taxon>Eukaryota</taxon>
        <taxon>Viridiplantae</taxon>
        <taxon>Streptophyta</taxon>
        <taxon>Embryophyta</taxon>
        <taxon>Tracheophyta</taxon>
        <taxon>Spermatophyta</taxon>
        <taxon>Magnoliopsida</taxon>
        <taxon>eudicotyledons</taxon>
        <taxon>Gunneridae</taxon>
        <taxon>Pentapetalae</taxon>
        <taxon>rosids</taxon>
        <taxon>fabids</taxon>
        <taxon>Malpighiales</taxon>
        <taxon>Euphorbiaceae</taxon>
        <taxon>Crotonoideae</taxon>
        <taxon>Manihoteae</taxon>
        <taxon>Manihot</taxon>
    </lineage>
</organism>